<protein>
    <submittedName>
        <fullName evidence="1">Uncharacterized protein</fullName>
    </submittedName>
</protein>
<organism evidence="1 2">
    <name type="scientific">Rhodopirellula europaea SH398</name>
    <dbReference type="NCBI Taxonomy" id="1263868"/>
    <lineage>
        <taxon>Bacteria</taxon>
        <taxon>Pseudomonadati</taxon>
        <taxon>Planctomycetota</taxon>
        <taxon>Planctomycetia</taxon>
        <taxon>Pirellulales</taxon>
        <taxon>Pirellulaceae</taxon>
        <taxon>Rhodopirellula</taxon>
    </lineage>
</organism>
<proteinExistence type="predicted"/>
<dbReference type="AlphaFoldDB" id="M5SET0"/>
<gene>
    <name evidence="1" type="ORF">RESH_04721</name>
</gene>
<evidence type="ECO:0000313" key="1">
    <source>
        <dbReference type="EMBL" id="EMI24674.1"/>
    </source>
</evidence>
<dbReference type="Proteomes" id="UP000011996">
    <property type="component" value="Unassembled WGS sequence"/>
</dbReference>
<accession>M5SET0</accession>
<reference evidence="1 2" key="1">
    <citation type="journal article" date="2013" name="Mar. Genomics">
        <title>Expression of sulfatases in Rhodopirellula baltica and the diversity of sulfatases in the genus Rhodopirellula.</title>
        <authorList>
            <person name="Wegner C.E."/>
            <person name="Richter-Heitmann T."/>
            <person name="Klindworth A."/>
            <person name="Klockow C."/>
            <person name="Richter M."/>
            <person name="Achstetter T."/>
            <person name="Glockner F.O."/>
            <person name="Harder J."/>
        </authorList>
    </citation>
    <scope>NUCLEOTIDE SEQUENCE [LARGE SCALE GENOMIC DNA]</scope>
    <source>
        <strain evidence="1 2">SH398</strain>
    </source>
</reference>
<evidence type="ECO:0000313" key="2">
    <source>
        <dbReference type="Proteomes" id="UP000011996"/>
    </source>
</evidence>
<dbReference type="EMBL" id="ANOF01000152">
    <property type="protein sequence ID" value="EMI24674.1"/>
    <property type="molecule type" value="Genomic_DNA"/>
</dbReference>
<sequence length="43" mass="5070">MKDSPLPNRLARVLRCMSLFPAFICETAERQNREVDGEREQFD</sequence>
<name>M5SET0_9BACT</name>
<comment type="caution">
    <text evidence="1">The sequence shown here is derived from an EMBL/GenBank/DDBJ whole genome shotgun (WGS) entry which is preliminary data.</text>
</comment>
<dbReference type="PATRIC" id="fig|1263868.3.peg.5119"/>